<evidence type="ECO:0000256" key="6">
    <source>
        <dbReference type="HAMAP-Rule" id="MF_01885"/>
    </source>
</evidence>
<dbReference type="Gene3D" id="3.40.1280.10">
    <property type="match status" value="1"/>
</dbReference>
<gene>
    <name evidence="9" type="primary">trmL</name>
    <name evidence="9" type="ORF">PMF13cell1_05509</name>
</gene>
<dbReference type="GO" id="GO:0141102">
    <property type="term" value="F:tRNA (5-carboxymethylaminomethyluridine(34)-2'-O)-methyltransferase activity"/>
    <property type="evidence" value="ECO:0007669"/>
    <property type="project" value="RHEA"/>
</dbReference>
<dbReference type="PIRSF" id="PIRSF029256">
    <property type="entry name" value="SpoU_TrmH_prd"/>
    <property type="match status" value="1"/>
</dbReference>
<dbReference type="Pfam" id="PF00588">
    <property type="entry name" value="SpoU_methylase"/>
    <property type="match status" value="1"/>
</dbReference>
<feature type="binding site" evidence="6 7">
    <location>
        <position position="123"/>
    </location>
    <ligand>
        <name>S-adenosyl-L-methionine</name>
        <dbReference type="ChEBI" id="CHEBI:59789"/>
    </ligand>
</feature>
<keyword evidence="4 6" id="KW-0949">S-adenosyl-L-methionine</keyword>
<comment type="similarity">
    <text evidence="6">Belongs to the class IV-like SAM-binding methyltransferase superfamily. RNA methyltransferase TrmH family. TrmL subfamily.</text>
</comment>
<proteinExistence type="inferred from homology"/>
<dbReference type="AlphaFoldDB" id="A0A4P6M6T6"/>
<dbReference type="GO" id="GO:0005737">
    <property type="term" value="C:cytoplasm"/>
    <property type="evidence" value="ECO:0007669"/>
    <property type="project" value="UniProtKB-SubCell"/>
</dbReference>
<evidence type="ECO:0000256" key="1">
    <source>
        <dbReference type="ARBA" id="ARBA00022490"/>
    </source>
</evidence>
<feature type="binding site" evidence="6 7">
    <location>
        <position position="102"/>
    </location>
    <ligand>
        <name>S-adenosyl-L-methionine</name>
        <dbReference type="ChEBI" id="CHEBI:59789"/>
    </ligand>
</feature>
<dbReference type="FunFam" id="3.40.1280.10:FF:000002">
    <property type="entry name" value="Peptidylprolyl isomerase"/>
    <property type="match status" value="1"/>
</dbReference>
<protein>
    <recommendedName>
        <fullName evidence="6">Putative tRNA (cytidine(34)-2'-O)-methyltransferase</fullName>
        <ecNumber evidence="6">2.1.1.207</ecNumber>
    </recommendedName>
    <alternativeName>
        <fullName evidence="6">tRNA (cytidine/uridine-2'-O-)-methyltransferase</fullName>
    </alternativeName>
</protein>
<evidence type="ECO:0000259" key="8">
    <source>
        <dbReference type="Pfam" id="PF00588"/>
    </source>
</evidence>
<comment type="catalytic activity">
    <reaction evidence="6">
        <text>cytidine(34) in tRNA + S-adenosyl-L-methionine = 2'-O-methylcytidine(34) in tRNA + S-adenosyl-L-homocysteine + H(+)</text>
        <dbReference type="Rhea" id="RHEA:43084"/>
        <dbReference type="Rhea" id="RHEA-COMP:10331"/>
        <dbReference type="Rhea" id="RHEA-COMP:10332"/>
        <dbReference type="ChEBI" id="CHEBI:15378"/>
        <dbReference type="ChEBI" id="CHEBI:57856"/>
        <dbReference type="ChEBI" id="CHEBI:59789"/>
        <dbReference type="ChEBI" id="CHEBI:74495"/>
        <dbReference type="ChEBI" id="CHEBI:82748"/>
        <dbReference type="EC" id="2.1.1.207"/>
    </reaction>
</comment>
<name>A0A4P6M6T6_9FIRM</name>
<dbReference type="Proteomes" id="UP000289794">
    <property type="component" value="Chromosome"/>
</dbReference>
<evidence type="ECO:0000256" key="5">
    <source>
        <dbReference type="ARBA" id="ARBA00022694"/>
    </source>
</evidence>
<dbReference type="GO" id="GO:0002130">
    <property type="term" value="P:wobble position ribose methylation"/>
    <property type="evidence" value="ECO:0007669"/>
    <property type="project" value="TreeGrafter"/>
</dbReference>
<comment type="subcellular location">
    <subcellularLocation>
        <location evidence="6">Cytoplasm</location>
    </subcellularLocation>
</comment>
<dbReference type="KEGG" id="bpro:PMF13cell1_05509"/>
<evidence type="ECO:0000256" key="7">
    <source>
        <dbReference type="PIRSR" id="PIRSR029256-1"/>
    </source>
</evidence>
<dbReference type="InterPro" id="IPR029026">
    <property type="entry name" value="tRNA_m1G_MTases_N"/>
</dbReference>
<keyword evidence="3 6" id="KW-0808">Transferase</keyword>
<dbReference type="InterPro" id="IPR016914">
    <property type="entry name" value="TrmL"/>
</dbReference>
<dbReference type="RefSeq" id="WP_029467847.1">
    <property type="nucleotide sequence ID" value="NZ_AP031439.1"/>
</dbReference>
<organism evidence="9 10">
    <name type="scientific">Blautia producta</name>
    <dbReference type="NCBI Taxonomy" id="33035"/>
    <lineage>
        <taxon>Bacteria</taxon>
        <taxon>Bacillati</taxon>
        <taxon>Bacillota</taxon>
        <taxon>Clostridia</taxon>
        <taxon>Lachnospirales</taxon>
        <taxon>Lachnospiraceae</taxon>
        <taxon>Blautia</taxon>
    </lineage>
</organism>
<feature type="binding site" evidence="6 7">
    <location>
        <position position="131"/>
    </location>
    <ligand>
        <name>S-adenosyl-L-methionine</name>
        <dbReference type="ChEBI" id="CHEBI:59789"/>
    </ligand>
</feature>
<dbReference type="GO" id="GO:0141098">
    <property type="term" value="F:tRNA (cytidine(34)-2'-O)-methyltransferase activity"/>
    <property type="evidence" value="ECO:0007669"/>
    <property type="project" value="RHEA"/>
</dbReference>
<keyword evidence="5 6" id="KW-0819">tRNA processing</keyword>
<feature type="domain" description="tRNA/rRNA methyltransferase SpoU type" evidence="8">
    <location>
        <begin position="4"/>
        <end position="143"/>
    </location>
</feature>
<dbReference type="CDD" id="cd18094">
    <property type="entry name" value="SpoU-like_TrmL"/>
    <property type="match status" value="1"/>
</dbReference>
<dbReference type="HAMAP" id="MF_01885">
    <property type="entry name" value="tRNA_methyltr_TrmL"/>
    <property type="match status" value="1"/>
</dbReference>
<evidence type="ECO:0000256" key="2">
    <source>
        <dbReference type="ARBA" id="ARBA00022603"/>
    </source>
</evidence>
<dbReference type="EC" id="2.1.1.207" evidence="6"/>
<comment type="catalytic activity">
    <reaction evidence="6">
        <text>5-carboxymethylaminomethyluridine(34) in tRNA(Leu) + S-adenosyl-L-methionine = 5-carboxymethylaminomethyl-2'-O-methyluridine(34) in tRNA(Leu) + S-adenosyl-L-homocysteine + H(+)</text>
        <dbReference type="Rhea" id="RHEA:43088"/>
        <dbReference type="Rhea" id="RHEA-COMP:10333"/>
        <dbReference type="Rhea" id="RHEA-COMP:10334"/>
        <dbReference type="ChEBI" id="CHEBI:15378"/>
        <dbReference type="ChEBI" id="CHEBI:57856"/>
        <dbReference type="ChEBI" id="CHEBI:59789"/>
        <dbReference type="ChEBI" id="CHEBI:74508"/>
        <dbReference type="ChEBI" id="CHEBI:74511"/>
        <dbReference type="EC" id="2.1.1.207"/>
    </reaction>
</comment>
<reference evidence="9 10" key="1">
    <citation type="submission" date="2019-01" db="EMBL/GenBank/DDBJ databases">
        <title>PMF-metabolizing Aryl O-demethylase.</title>
        <authorList>
            <person name="Kim M."/>
        </authorList>
    </citation>
    <scope>NUCLEOTIDE SEQUENCE [LARGE SCALE GENOMIC DNA]</scope>
    <source>
        <strain evidence="9 10">PMF1</strain>
    </source>
</reference>
<dbReference type="GO" id="GO:0042802">
    <property type="term" value="F:identical protein binding"/>
    <property type="evidence" value="ECO:0007669"/>
    <property type="project" value="UniProtKB-ARBA"/>
</dbReference>
<evidence type="ECO:0000256" key="3">
    <source>
        <dbReference type="ARBA" id="ARBA00022679"/>
    </source>
</evidence>
<evidence type="ECO:0000256" key="4">
    <source>
        <dbReference type="ARBA" id="ARBA00022691"/>
    </source>
</evidence>
<comment type="caution">
    <text evidence="6">Lacks conserved residue(s) required for the propagation of feature annotation.</text>
</comment>
<dbReference type="GO" id="GO:0003723">
    <property type="term" value="F:RNA binding"/>
    <property type="evidence" value="ECO:0007669"/>
    <property type="project" value="InterPro"/>
</dbReference>
<evidence type="ECO:0000313" key="10">
    <source>
        <dbReference type="Proteomes" id="UP000289794"/>
    </source>
</evidence>
<dbReference type="PANTHER" id="PTHR42971">
    <property type="entry name" value="TRNA (CYTIDINE(34)-2'-O)-METHYLTRANSFERASE"/>
    <property type="match status" value="1"/>
</dbReference>
<dbReference type="InterPro" id="IPR001537">
    <property type="entry name" value="SpoU_MeTrfase"/>
</dbReference>
<evidence type="ECO:0000313" key="9">
    <source>
        <dbReference type="EMBL" id="QBE99915.1"/>
    </source>
</evidence>
<dbReference type="PANTHER" id="PTHR42971:SF1">
    <property type="entry name" value="TRNA (CYTIDINE(34)-2'-O)-METHYLTRANSFERASE"/>
    <property type="match status" value="1"/>
</dbReference>
<sequence length="166" mass="19083">MAKLNIVLFEPEIPANTGNIGRTCVATGTRLHLIEPLGFKLNEKAIRRAGMDYWKDLDVTTYINYQDFLERNPGAKIYMATTKGPQTYVDVHYEEDCYIMFGKESAGIPEEILLENQETAIRIPMIGNIRSLNLANSVAIVLYEALRQNHFDHMQMEGHLTRYDWK</sequence>
<dbReference type="EMBL" id="CP035945">
    <property type="protein sequence ID" value="QBE99915.1"/>
    <property type="molecule type" value="Genomic_DNA"/>
</dbReference>
<accession>A0A4P6M6T6</accession>
<keyword evidence="2 6" id="KW-0489">Methyltransferase</keyword>
<comment type="function">
    <text evidence="6">Could methylate the ribose at the nucleotide 34 wobble position in tRNA.</text>
</comment>
<dbReference type="InterPro" id="IPR029028">
    <property type="entry name" value="Alpha/beta_knot_MTases"/>
</dbReference>
<dbReference type="SUPFAM" id="SSF75217">
    <property type="entry name" value="alpha/beta knot"/>
    <property type="match status" value="1"/>
</dbReference>
<keyword evidence="1 6" id="KW-0963">Cytoplasm</keyword>